<keyword evidence="4" id="KW-0249">Electron transport</keyword>
<feature type="domain" description="Thioredoxin" evidence="8">
    <location>
        <begin position="1"/>
        <end position="107"/>
    </location>
</feature>
<dbReference type="Pfam" id="PF00085">
    <property type="entry name" value="Thioredoxin"/>
    <property type="match status" value="1"/>
</dbReference>
<keyword evidence="5" id="KW-1015">Disulfide bond</keyword>
<dbReference type="RefSeq" id="WP_027295879.1">
    <property type="nucleotide sequence ID" value="NZ_CABMJZ010000016.1"/>
</dbReference>
<dbReference type="GO" id="GO:0015035">
    <property type="term" value="F:protein-disulfide reductase activity"/>
    <property type="evidence" value="ECO:0007669"/>
    <property type="project" value="UniProtKB-UniRule"/>
</dbReference>
<proteinExistence type="inferred from homology"/>
<evidence type="ECO:0000256" key="7">
    <source>
        <dbReference type="NCBIfam" id="TIGR01068"/>
    </source>
</evidence>
<protein>
    <recommendedName>
        <fullName evidence="2 7">Thioredoxin</fullName>
    </recommendedName>
</protein>
<evidence type="ECO:0000256" key="6">
    <source>
        <dbReference type="ARBA" id="ARBA00023284"/>
    </source>
</evidence>
<name>A0A4U8Q7N5_9FIRM</name>
<dbReference type="GO" id="GO:0005829">
    <property type="term" value="C:cytosol"/>
    <property type="evidence" value="ECO:0007669"/>
    <property type="project" value="TreeGrafter"/>
</dbReference>
<dbReference type="CDD" id="cd02947">
    <property type="entry name" value="TRX_family"/>
    <property type="match status" value="1"/>
</dbReference>
<dbReference type="InterPro" id="IPR013766">
    <property type="entry name" value="Thioredoxin_domain"/>
</dbReference>
<evidence type="ECO:0000313" key="10">
    <source>
        <dbReference type="Proteomes" id="UP000306509"/>
    </source>
</evidence>
<dbReference type="OrthoDB" id="9790390at2"/>
<dbReference type="PROSITE" id="PS51352">
    <property type="entry name" value="THIOREDOXIN_2"/>
    <property type="match status" value="1"/>
</dbReference>
<dbReference type="GO" id="GO:0045454">
    <property type="term" value="P:cell redox homeostasis"/>
    <property type="evidence" value="ECO:0007669"/>
    <property type="project" value="TreeGrafter"/>
</dbReference>
<reference evidence="9 10" key="1">
    <citation type="journal article" date="2019" name="Anaerobe">
        <title>Detection of Robinsoniella peoriensis in multiple bone samples of a trauma patient.</title>
        <authorList>
            <person name="Schrottner P."/>
            <person name="Hartwich K."/>
            <person name="Bunk B."/>
            <person name="Schober I."/>
            <person name="Helbig S."/>
            <person name="Rudolph W.W."/>
            <person name="Gunzer F."/>
        </authorList>
    </citation>
    <scope>NUCLEOTIDE SEQUENCE [LARGE SCALE GENOMIC DNA]</scope>
    <source>
        <strain evidence="9 10">DSM 106044</strain>
    </source>
</reference>
<evidence type="ECO:0000256" key="5">
    <source>
        <dbReference type="ARBA" id="ARBA00023157"/>
    </source>
</evidence>
<dbReference type="PANTHER" id="PTHR45663">
    <property type="entry name" value="GEO12009P1"/>
    <property type="match status" value="1"/>
</dbReference>
<dbReference type="SUPFAM" id="SSF52833">
    <property type="entry name" value="Thioredoxin-like"/>
    <property type="match status" value="1"/>
</dbReference>
<evidence type="ECO:0000256" key="1">
    <source>
        <dbReference type="ARBA" id="ARBA00008987"/>
    </source>
</evidence>
<accession>A0A4U8Q7N5</accession>
<keyword evidence="3" id="KW-0813">Transport</keyword>
<comment type="caution">
    <text evidence="9">The sequence shown here is derived from an EMBL/GenBank/DDBJ whole genome shotgun (WGS) entry which is preliminary data.</text>
</comment>
<organism evidence="9 10">
    <name type="scientific">Robinsoniella peoriensis</name>
    <dbReference type="NCBI Taxonomy" id="180332"/>
    <lineage>
        <taxon>Bacteria</taxon>
        <taxon>Bacillati</taxon>
        <taxon>Bacillota</taxon>
        <taxon>Clostridia</taxon>
        <taxon>Lachnospirales</taxon>
        <taxon>Lachnospiraceae</taxon>
        <taxon>Robinsoniella</taxon>
    </lineage>
</organism>
<dbReference type="PRINTS" id="PR00421">
    <property type="entry name" value="THIOREDOXIN"/>
</dbReference>
<dbReference type="PANTHER" id="PTHR45663:SF11">
    <property type="entry name" value="GEO12009P1"/>
    <property type="match status" value="1"/>
</dbReference>
<gene>
    <name evidence="9" type="ORF">DSM106044_05411</name>
</gene>
<evidence type="ECO:0000256" key="2">
    <source>
        <dbReference type="ARBA" id="ARBA00020570"/>
    </source>
</evidence>
<dbReference type="Gene3D" id="3.40.30.10">
    <property type="entry name" value="Glutaredoxin"/>
    <property type="match status" value="1"/>
</dbReference>
<dbReference type="InterPro" id="IPR036249">
    <property type="entry name" value="Thioredoxin-like_sf"/>
</dbReference>
<comment type="similarity">
    <text evidence="1">Belongs to the thioredoxin family.</text>
</comment>
<dbReference type="PROSITE" id="PS00194">
    <property type="entry name" value="THIOREDOXIN_1"/>
    <property type="match status" value="1"/>
</dbReference>
<keyword evidence="6" id="KW-0676">Redox-active center</keyword>
<dbReference type="InterPro" id="IPR017937">
    <property type="entry name" value="Thioredoxin_CS"/>
</dbReference>
<dbReference type="STRING" id="180332.GCA_000797495_04678"/>
<evidence type="ECO:0000259" key="8">
    <source>
        <dbReference type="PROSITE" id="PS51352"/>
    </source>
</evidence>
<evidence type="ECO:0000256" key="4">
    <source>
        <dbReference type="ARBA" id="ARBA00022982"/>
    </source>
</evidence>
<evidence type="ECO:0000256" key="3">
    <source>
        <dbReference type="ARBA" id="ARBA00022448"/>
    </source>
</evidence>
<sequence length="110" mass="12286">MAGTLLTKENFNREIEEGKITVVDFWAPWCGYCKRIAPSVDQIAEEYQNILKVGKLNIDDEPELAEKFDVMTIPTLIAFQNGKAAGEPLVAPTAKSQIEGWMKELGITKE</sequence>
<dbReference type="InterPro" id="IPR005746">
    <property type="entry name" value="Thioredoxin"/>
</dbReference>
<dbReference type="EMBL" id="QGQD01000110">
    <property type="protein sequence ID" value="TLC97755.1"/>
    <property type="molecule type" value="Genomic_DNA"/>
</dbReference>
<keyword evidence="10" id="KW-1185">Reference proteome</keyword>
<dbReference type="NCBIfam" id="TIGR01068">
    <property type="entry name" value="thioredoxin"/>
    <property type="match status" value="1"/>
</dbReference>
<dbReference type="Proteomes" id="UP000306509">
    <property type="component" value="Unassembled WGS sequence"/>
</dbReference>
<evidence type="ECO:0000313" key="9">
    <source>
        <dbReference type="EMBL" id="TLC97755.1"/>
    </source>
</evidence>
<dbReference type="AlphaFoldDB" id="A0A4U8Q7N5"/>